<feature type="domain" description="DUF4200" evidence="4">
    <location>
        <begin position="94"/>
        <end position="211"/>
    </location>
</feature>
<feature type="region of interest" description="Disordered" evidence="3">
    <location>
        <begin position="24"/>
        <end position="77"/>
    </location>
</feature>
<dbReference type="OrthoDB" id="10264063at2759"/>
<dbReference type="PANTHER" id="PTHR21683:SF3">
    <property type="entry name" value="CILIA AND FLAGELLA ASSOCIATED PROTEIN 100"/>
    <property type="match status" value="1"/>
</dbReference>
<accession>A0A0S4JTR7</accession>
<evidence type="ECO:0000256" key="1">
    <source>
        <dbReference type="ARBA" id="ARBA00023054"/>
    </source>
</evidence>
<gene>
    <name evidence="5" type="ORF">BSAL_47085c</name>
</gene>
<dbReference type="VEuPathDB" id="TriTrypDB:BSAL_47085c"/>
<proteinExistence type="predicted"/>
<evidence type="ECO:0000256" key="2">
    <source>
        <dbReference type="SAM" id="Coils"/>
    </source>
</evidence>
<dbReference type="Proteomes" id="UP000051952">
    <property type="component" value="Unassembled WGS sequence"/>
</dbReference>
<evidence type="ECO:0000256" key="3">
    <source>
        <dbReference type="SAM" id="MobiDB-lite"/>
    </source>
</evidence>
<dbReference type="Pfam" id="PF13863">
    <property type="entry name" value="DUF4200"/>
    <property type="match status" value="1"/>
</dbReference>
<dbReference type="PANTHER" id="PTHR21683">
    <property type="entry name" value="COILED-COIL DOMAIN-CONTAINING PROTEIN 42 LIKE-2-LIKE-RELATED"/>
    <property type="match status" value="1"/>
</dbReference>
<organism evidence="5 6">
    <name type="scientific">Bodo saltans</name>
    <name type="common">Flagellated protozoan</name>
    <dbReference type="NCBI Taxonomy" id="75058"/>
    <lineage>
        <taxon>Eukaryota</taxon>
        <taxon>Discoba</taxon>
        <taxon>Euglenozoa</taxon>
        <taxon>Kinetoplastea</taxon>
        <taxon>Metakinetoplastina</taxon>
        <taxon>Eubodonida</taxon>
        <taxon>Bodonidae</taxon>
        <taxon>Bodo</taxon>
    </lineage>
</organism>
<dbReference type="InterPro" id="IPR051147">
    <property type="entry name" value="CFAP_domain-containing"/>
</dbReference>
<evidence type="ECO:0000313" key="5">
    <source>
        <dbReference type="EMBL" id="CUG94218.1"/>
    </source>
</evidence>
<sequence length="559" mass="65287">MNSHGGNPFRMPTDEEVFILRDEEKRQNTMERERLKGQPVHEKTTQSARIGAARSQITDEDMDDSRNQSQHQNLHSEVHLPTIDVREKDNMAVYIQKKREMGLARMSLATKRQEIKKLDEEADRSEKRLKQQQDQLASTHEKFNNFLKHSNLEQDAAVKRADIETKAKQEKLLEIKKLSAQIAQLEADKKKNEEQMEQCLGFKKFLDDLTKPSWFVDTLFALRVEDERQRIVLELENAFAEDVDNLEQDEQERRQEEMLSILESRVTSTASALRQQVEGLLLPDIKDNLDAYDPDRVPMFFTEPNQILEQFINIEEGNLFLIQNCQELEEEIENIAQLYQQEQQEMQSIAGQRKQQMEGVTNKIHIEQTKMRTLLERLERVLGSGDPSQSKESKDDKKDEKKGPGEKKDPAAETRQLTQEELKVKIEEKVKAIFRTLNNLGGDETNMDSLGMLTYIETKLEEMRQTIKNPKNGIDETFVAATMKQRDKDRRRQARQVMLNKQAEEREERSRKALERSQAPVIKRVGKPVMWRSRPIDTKKKETVVKQETTGEEDDEFFM</sequence>
<dbReference type="GO" id="GO:0005856">
    <property type="term" value="C:cytoskeleton"/>
    <property type="evidence" value="ECO:0007669"/>
    <property type="project" value="UniProtKB-ARBA"/>
</dbReference>
<feature type="coiled-coil region" evidence="2">
    <location>
        <begin position="108"/>
        <end position="142"/>
    </location>
</feature>
<evidence type="ECO:0000259" key="4">
    <source>
        <dbReference type="Pfam" id="PF13863"/>
    </source>
</evidence>
<keyword evidence="6" id="KW-1185">Reference proteome</keyword>
<feature type="compositionally biased region" description="Basic and acidic residues" evidence="3">
    <location>
        <begin position="389"/>
        <end position="417"/>
    </location>
</feature>
<dbReference type="EMBL" id="CYKH01002227">
    <property type="protein sequence ID" value="CUG94218.1"/>
    <property type="molecule type" value="Genomic_DNA"/>
</dbReference>
<feature type="compositionally biased region" description="Basic and acidic residues" evidence="3">
    <location>
        <begin position="24"/>
        <end position="44"/>
    </location>
</feature>
<feature type="compositionally biased region" description="Basic and acidic residues" evidence="3">
    <location>
        <begin position="502"/>
        <end position="515"/>
    </location>
</feature>
<keyword evidence="1 2" id="KW-0175">Coiled coil</keyword>
<dbReference type="AlphaFoldDB" id="A0A0S4JTR7"/>
<dbReference type="OMA" id="AWKLSMT"/>
<feature type="region of interest" description="Disordered" evidence="3">
    <location>
        <begin position="381"/>
        <end position="417"/>
    </location>
</feature>
<feature type="region of interest" description="Disordered" evidence="3">
    <location>
        <begin position="500"/>
        <end position="519"/>
    </location>
</feature>
<feature type="coiled-coil region" evidence="2">
    <location>
        <begin position="168"/>
        <end position="195"/>
    </location>
</feature>
<dbReference type="InterPro" id="IPR025252">
    <property type="entry name" value="DUF4200"/>
</dbReference>
<reference evidence="6" key="1">
    <citation type="submission" date="2015-09" db="EMBL/GenBank/DDBJ databases">
        <authorList>
            <consortium name="Pathogen Informatics"/>
        </authorList>
    </citation>
    <scope>NUCLEOTIDE SEQUENCE [LARGE SCALE GENOMIC DNA]</scope>
    <source>
        <strain evidence="6">Lake Konstanz</strain>
    </source>
</reference>
<name>A0A0S4JTR7_BODSA</name>
<protein>
    <recommendedName>
        <fullName evidence="4">DUF4200 domain-containing protein</fullName>
    </recommendedName>
</protein>
<feature type="coiled-coil region" evidence="2">
    <location>
        <begin position="318"/>
        <end position="345"/>
    </location>
</feature>
<evidence type="ECO:0000313" key="6">
    <source>
        <dbReference type="Proteomes" id="UP000051952"/>
    </source>
</evidence>